<organism evidence="2 3">
    <name type="scientific">Mesoplasma tabanidae</name>
    <dbReference type="NCBI Taxonomy" id="219745"/>
    <lineage>
        <taxon>Bacteria</taxon>
        <taxon>Bacillati</taxon>
        <taxon>Mycoplasmatota</taxon>
        <taxon>Mollicutes</taxon>
        <taxon>Entomoplasmatales</taxon>
        <taxon>Entomoplasmataceae</taxon>
        <taxon>Mesoplasma</taxon>
    </lineage>
</organism>
<evidence type="ECO:0000256" key="1">
    <source>
        <dbReference type="SAM" id="Coils"/>
    </source>
</evidence>
<gene>
    <name evidence="2" type="ORF">MTABA_v1c02150</name>
</gene>
<dbReference type="EMBL" id="CP024969">
    <property type="protein sequence ID" value="ATZ21418.1"/>
    <property type="molecule type" value="Genomic_DNA"/>
</dbReference>
<keyword evidence="3" id="KW-1185">Reference proteome</keyword>
<sequence length="118" mass="13839">MKKPNILAEEILHEKIPQEFPGYKIESVNSLLDKIIVQMKYYEDELEQMNKLLEEKNKTIIDLEQKATKYQSLAISKSTEVDKLTKVHLSNSDFVKQSKQIDTLEKTMKLILEKLENK</sequence>
<keyword evidence="1" id="KW-0175">Coiled coil</keyword>
<reference evidence="2 3" key="1">
    <citation type="submission" date="2017-11" db="EMBL/GenBank/DDBJ databases">
        <title>Genome sequence of Mesoplasma tabanidae BARC 857 (ATCC 49584).</title>
        <authorList>
            <person name="Lo W.-S."/>
            <person name="Kuo C.-H."/>
        </authorList>
    </citation>
    <scope>NUCLEOTIDE SEQUENCE [LARGE SCALE GENOMIC DNA]</scope>
    <source>
        <strain evidence="2 3">BARC 857</strain>
    </source>
</reference>
<feature type="coiled-coil region" evidence="1">
    <location>
        <begin position="32"/>
        <end position="73"/>
    </location>
</feature>
<dbReference type="OrthoDB" id="391895at2"/>
<proteinExistence type="predicted"/>
<dbReference type="KEGG" id="mtab:MTABA_v1c02150"/>
<evidence type="ECO:0000313" key="2">
    <source>
        <dbReference type="EMBL" id="ATZ21418.1"/>
    </source>
</evidence>
<evidence type="ECO:0000313" key="3">
    <source>
        <dbReference type="Proteomes" id="UP000232223"/>
    </source>
</evidence>
<dbReference type="AlphaFoldDB" id="A0A2K8P4K4"/>
<dbReference type="Proteomes" id="UP000232223">
    <property type="component" value="Chromosome"/>
</dbReference>
<name>A0A2K8P4K4_9MOLU</name>
<dbReference type="RefSeq" id="WP_100679369.1">
    <property type="nucleotide sequence ID" value="NZ_CP024969.1"/>
</dbReference>
<evidence type="ECO:0008006" key="4">
    <source>
        <dbReference type="Google" id="ProtNLM"/>
    </source>
</evidence>
<accession>A0A2K8P4K4</accession>
<protein>
    <recommendedName>
        <fullName evidence="4">DivIVA domain-containing protein</fullName>
    </recommendedName>
</protein>